<dbReference type="Gene3D" id="3.40.190.10">
    <property type="entry name" value="Periplasmic binding protein-like II"/>
    <property type="match status" value="2"/>
</dbReference>
<dbReference type="PROSITE" id="PS51257">
    <property type="entry name" value="PROKAR_LIPOPROTEIN"/>
    <property type="match status" value="1"/>
</dbReference>
<dbReference type="Proteomes" id="UP000198397">
    <property type="component" value="Unassembled WGS sequence"/>
</dbReference>
<name>A0A238WCV7_HALVU</name>
<dbReference type="PANTHER" id="PTHR30006">
    <property type="entry name" value="THIAMINE-BINDING PERIPLASMIC PROTEIN-RELATED"/>
    <property type="match status" value="1"/>
</dbReference>
<dbReference type="SUPFAM" id="SSF53850">
    <property type="entry name" value="Periplasmic binding protein-like II"/>
    <property type="match status" value="1"/>
</dbReference>
<dbReference type="Pfam" id="PF13416">
    <property type="entry name" value="SBP_bac_8"/>
    <property type="match status" value="1"/>
</dbReference>
<accession>A0A238WCV7</accession>
<dbReference type="InterPro" id="IPR006059">
    <property type="entry name" value="SBP"/>
</dbReference>
<dbReference type="GO" id="GO:0030975">
    <property type="term" value="F:thiamine binding"/>
    <property type="evidence" value="ECO:0007669"/>
    <property type="project" value="InterPro"/>
</dbReference>
<sequence length="395" mass="42674">MEESRRRSRRRFLAAAGAAGAVALAGCTAEQVDEEADDRTDGGSDDGGSDDGEEGGSDEEASTLTVATYSSFIDAPSSSPGPWLAETFEEEYGIEIEWATPENGVNHYIERRNAGADIDADLFVGLNVDDLVRIDDGADDPLFEAGALADVDGLDDVQDGLWFDPRDRVVPYATNYISLVYDGTATTAPETFEGLLDADHGGALITQNPSGSTTGRAFLLHTVHRFGADDQEGSGSDVDHEDYLDYWAALQENDVRVQGSWDDAYAAWSGGEAPMVVSYSTDQVFAAAEGADLEEHQVRFLDDQAYANPEGAAVFADADEPDLAREFLSFLLSPRVQGEIAELNVQFPATTTADLAAEYDELAKEPPDPVTFTYEELQGSVDGWIDAWERQFAEN</sequence>
<gene>
    <name evidence="3" type="ORF">SAMN06264855_10735</name>
</gene>
<organism evidence="3 4">
    <name type="scientific">Halorubrum vacuolatum</name>
    <name type="common">Natronobacterium vacuolatum</name>
    <dbReference type="NCBI Taxonomy" id="63740"/>
    <lineage>
        <taxon>Archaea</taxon>
        <taxon>Methanobacteriati</taxon>
        <taxon>Methanobacteriota</taxon>
        <taxon>Stenosarchaea group</taxon>
        <taxon>Halobacteria</taxon>
        <taxon>Halobacteriales</taxon>
        <taxon>Haloferacaceae</taxon>
        <taxon>Halorubrum</taxon>
    </lineage>
</organism>
<feature type="region of interest" description="Disordered" evidence="2">
    <location>
        <begin position="27"/>
        <end position="61"/>
    </location>
</feature>
<dbReference type="PANTHER" id="PTHR30006:SF2">
    <property type="entry name" value="ABC TRANSPORTER SUBSTRATE-BINDING PROTEIN"/>
    <property type="match status" value="1"/>
</dbReference>
<dbReference type="NCBIfam" id="TIGR01254">
    <property type="entry name" value="sfuA"/>
    <property type="match status" value="1"/>
</dbReference>
<feature type="compositionally biased region" description="Acidic residues" evidence="2">
    <location>
        <begin position="31"/>
        <end position="61"/>
    </location>
</feature>
<keyword evidence="4" id="KW-1185">Reference proteome</keyword>
<dbReference type="RefSeq" id="WP_089384579.1">
    <property type="nucleotide sequence ID" value="NZ_FZNQ01000007.1"/>
</dbReference>
<evidence type="ECO:0000256" key="1">
    <source>
        <dbReference type="ARBA" id="ARBA00022729"/>
    </source>
</evidence>
<evidence type="ECO:0000256" key="2">
    <source>
        <dbReference type="SAM" id="MobiDB-lite"/>
    </source>
</evidence>
<protein>
    <submittedName>
        <fullName evidence="3">Thiamine transport system substrate-binding protein</fullName>
    </submittedName>
</protein>
<evidence type="ECO:0000313" key="3">
    <source>
        <dbReference type="EMBL" id="SNR44416.1"/>
    </source>
</evidence>
<dbReference type="InterPro" id="IPR005948">
    <property type="entry name" value="ThiB-like"/>
</dbReference>
<dbReference type="GO" id="GO:0015888">
    <property type="term" value="P:thiamine transport"/>
    <property type="evidence" value="ECO:0007669"/>
    <property type="project" value="InterPro"/>
</dbReference>
<proteinExistence type="predicted"/>
<keyword evidence="1" id="KW-0732">Signal</keyword>
<dbReference type="OrthoDB" id="130870at2157"/>
<dbReference type="InterPro" id="IPR006311">
    <property type="entry name" value="TAT_signal"/>
</dbReference>
<dbReference type="EMBL" id="FZNQ01000007">
    <property type="protein sequence ID" value="SNR44416.1"/>
    <property type="molecule type" value="Genomic_DNA"/>
</dbReference>
<dbReference type="AlphaFoldDB" id="A0A238WCV7"/>
<evidence type="ECO:0000313" key="4">
    <source>
        <dbReference type="Proteomes" id="UP000198397"/>
    </source>
</evidence>
<reference evidence="3 4" key="1">
    <citation type="submission" date="2017-06" db="EMBL/GenBank/DDBJ databases">
        <authorList>
            <person name="Kim H.J."/>
            <person name="Triplett B.A."/>
        </authorList>
    </citation>
    <scope>NUCLEOTIDE SEQUENCE [LARGE SCALE GENOMIC DNA]</scope>
    <source>
        <strain evidence="3 4">DSM 8800</strain>
    </source>
</reference>
<dbReference type="PROSITE" id="PS51318">
    <property type="entry name" value="TAT"/>
    <property type="match status" value="1"/>
</dbReference>
<dbReference type="InterPro" id="IPR019546">
    <property type="entry name" value="TAT_signal_bac_arc"/>
</dbReference>
<dbReference type="NCBIfam" id="TIGR01409">
    <property type="entry name" value="TAT_signal_seq"/>
    <property type="match status" value="1"/>
</dbReference>